<dbReference type="SUPFAM" id="SSF49899">
    <property type="entry name" value="Concanavalin A-like lectins/glucanases"/>
    <property type="match status" value="1"/>
</dbReference>
<dbReference type="Pfam" id="PF25023">
    <property type="entry name" value="TEN_YD-shell"/>
    <property type="match status" value="4"/>
</dbReference>
<evidence type="ECO:0000256" key="2">
    <source>
        <dbReference type="ARBA" id="ARBA00022737"/>
    </source>
</evidence>
<feature type="domain" description="Cadherin" evidence="5">
    <location>
        <begin position="1137"/>
        <end position="1247"/>
    </location>
</feature>
<dbReference type="InterPro" id="IPR056823">
    <property type="entry name" value="TEN-like_YD-shell"/>
</dbReference>
<dbReference type="Gene3D" id="2.60.40.10">
    <property type="entry name" value="Immunoglobulins"/>
    <property type="match status" value="9"/>
</dbReference>
<dbReference type="InterPro" id="IPR045351">
    <property type="entry name" value="DUF6531"/>
</dbReference>
<dbReference type="PANTHER" id="PTHR32305">
    <property type="match status" value="1"/>
</dbReference>
<comment type="caution">
    <text evidence="6">The sequence shown here is derived from an EMBL/GenBank/DDBJ whole genome shotgun (WGS) entry which is preliminary data.</text>
</comment>
<accession>A0A5A5RTQ8</accession>
<dbReference type="GO" id="GO:0007154">
    <property type="term" value="P:cell communication"/>
    <property type="evidence" value="ECO:0007669"/>
    <property type="project" value="InterPro"/>
</dbReference>
<dbReference type="InterPro" id="IPR038081">
    <property type="entry name" value="CalX-like_sf"/>
</dbReference>
<dbReference type="EMBL" id="BHVQ01000013">
    <property type="protein sequence ID" value="GCA79510.1"/>
    <property type="molecule type" value="Genomic_DNA"/>
</dbReference>
<dbReference type="Gene3D" id="2.60.40.2030">
    <property type="match status" value="1"/>
</dbReference>
<evidence type="ECO:0000256" key="3">
    <source>
        <dbReference type="ARBA" id="ARBA00022837"/>
    </source>
</evidence>
<dbReference type="NCBIfam" id="TIGR03696">
    <property type="entry name" value="Rhs_assc_core"/>
    <property type="match status" value="1"/>
</dbReference>
<dbReference type="SUPFAM" id="SSF117074">
    <property type="entry name" value="Hypothetical protein PA1324"/>
    <property type="match status" value="1"/>
</dbReference>
<organism evidence="6 7">
    <name type="scientific">Microcystis aeruginosa NIES-2521</name>
    <dbReference type="NCBI Taxonomy" id="2303983"/>
    <lineage>
        <taxon>Bacteria</taxon>
        <taxon>Bacillati</taxon>
        <taxon>Cyanobacteriota</taxon>
        <taxon>Cyanophyceae</taxon>
        <taxon>Oscillatoriophycideae</taxon>
        <taxon>Chroococcales</taxon>
        <taxon>Microcystaceae</taxon>
        <taxon>Microcystis</taxon>
    </lineage>
</organism>
<dbReference type="Pfam" id="PF00139">
    <property type="entry name" value="Lectin_legB"/>
    <property type="match status" value="1"/>
</dbReference>
<evidence type="ECO:0000256" key="4">
    <source>
        <dbReference type="SAM" id="MobiDB-lite"/>
    </source>
</evidence>
<dbReference type="GO" id="GO:0005509">
    <property type="term" value="F:calcium ion binding"/>
    <property type="evidence" value="ECO:0007669"/>
    <property type="project" value="InterPro"/>
</dbReference>
<dbReference type="InterPro" id="IPR025193">
    <property type="entry name" value="DUF4114"/>
</dbReference>
<evidence type="ECO:0000313" key="7">
    <source>
        <dbReference type="Proteomes" id="UP000324689"/>
    </source>
</evidence>
<evidence type="ECO:0000313" key="6">
    <source>
        <dbReference type="EMBL" id="GCA79510.1"/>
    </source>
</evidence>
<keyword evidence="2" id="KW-0677">Repeat</keyword>
<dbReference type="Pfam" id="PF13448">
    <property type="entry name" value="DUF4114"/>
    <property type="match status" value="2"/>
</dbReference>
<feature type="domain" description="Cadherin" evidence="5">
    <location>
        <begin position="2120"/>
        <end position="2252"/>
    </location>
</feature>
<dbReference type="Proteomes" id="UP000324689">
    <property type="component" value="Unassembled WGS sequence"/>
</dbReference>
<dbReference type="InterPro" id="IPR031325">
    <property type="entry name" value="RHS_repeat"/>
</dbReference>
<feature type="domain" description="Cadherin" evidence="5">
    <location>
        <begin position="1042"/>
        <end position="1117"/>
    </location>
</feature>
<dbReference type="InterPro" id="IPR001220">
    <property type="entry name" value="Legume_lectin_dom"/>
</dbReference>
<evidence type="ECO:0000256" key="1">
    <source>
        <dbReference type="ARBA" id="ARBA00022729"/>
    </source>
</evidence>
<dbReference type="NCBIfam" id="TIGR01643">
    <property type="entry name" value="YD_repeat_2x"/>
    <property type="match status" value="17"/>
</dbReference>
<dbReference type="Pfam" id="PF20148">
    <property type="entry name" value="DUF6531"/>
    <property type="match status" value="1"/>
</dbReference>
<dbReference type="GO" id="GO:0007156">
    <property type="term" value="P:homophilic cell adhesion via plasma membrane adhesion molecules"/>
    <property type="evidence" value="ECO:0007669"/>
    <property type="project" value="InterPro"/>
</dbReference>
<dbReference type="Pfam" id="PF05593">
    <property type="entry name" value="RHS_repeat"/>
    <property type="match status" value="3"/>
</dbReference>
<dbReference type="SMART" id="SM00237">
    <property type="entry name" value="Calx_beta"/>
    <property type="match status" value="1"/>
</dbReference>
<dbReference type="SUPFAM" id="SSF49313">
    <property type="entry name" value="Cadherin-like"/>
    <property type="match status" value="7"/>
</dbReference>
<dbReference type="Pfam" id="PF03160">
    <property type="entry name" value="Calx-beta"/>
    <property type="match status" value="1"/>
</dbReference>
<dbReference type="CDD" id="cd06899">
    <property type="entry name" value="lectin_legume_LecRK_Arcelin_ConA"/>
    <property type="match status" value="1"/>
</dbReference>
<dbReference type="PANTHER" id="PTHR32305:SF15">
    <property type="entry name" value="PROTEIN RHSA-RELATED"/>
    <property type="match status" value="1"/>
</dbReference>
<sequence>MDFPILPPILLEDGSSLLGVDQTLMATAPSMLAPTTPEVTPLVTPLTPSSPSNFLAPVSAGVSDNLANQSDSLLSVPLLVNQEAANFSFSDQDTSWTGTPQISQLDDLGEVLFVPGNPSERVNMVVQWTVREAAFNNEVGFFLVDALGGVEGIAPGEEGFAEAALSSPSRQTLFNSGNQAGNWREFTVAGGSRLGFYLIQNNTSANWLENNRQNQGQSGLAFFSLKGANPDNFDHSQSSHLDRGIWRFNWEDLTGGGDQDFNDVVFNIAQAGIVLAGDKGQQVPLTVEAISEDNTFDNEMGYYLVDTPDGEINGIKPGDQGYLDAALSGDRHQVIFASGKGFDSKTFNVPSGKYLGWYLVANGTTDQAIAKGGNAPPVFFSYAAANEDGLNHVHAQQDSQTWAWEDFWGGGDRDFDDLVFRFSFGEPIGEPIQLPSLSIENTTVTEGNTGTQSANFTVRLSAPTNTTVTAQFTTKDGTAQAGTDYESSTGILTFAPGEVEKKIAVAVKGDTISEPTETFTVNLTGVTNAILIQGEGIGTILDNDNSPNPPDNNSPVTDADKTITLPEDSQPIPLNINPPTDIDGDTLTVSVTQLPDNTKGKITLADGTVINVGDEISINSLTSLLYTPLADVNGNGGNFVYTVSDGKGGSDSQTISFIITPENTSGNNPPVTDADKTITLPEDSQPIPLNINTPTDIDGDTLTVSVTQLPDNSKGRITLADGTVINVGDEISINSLTSLLYTPLADVNGNGGNFVYTVSDGKGGNDSQTISFIITPENTSANNPPVTDADKTITLPEDSQPIPLNINPPTDIDGDNLTIAVTQLPDNSKGKITLADGTVINVGDEISINSLTSLLYTPLADVNGNGGNFVYTVSDGKGGNDSQTISFIITPENTSGNNPPVTDADKTITLPEDRQPIPLNINPPTDIDGDTLTVSVTQLPDNSKGKITLADGTVINVGDEISINSLTSLLYTPLADVNGNGGNFVYTVSDGKGGNDSQTISFVINPSNLIVSAVSANNAPEFTTNPELEIIVGNDYSYDANAVDTDNDTLFYSLSLAPDGLTIDNNTGVLSWQSPTIGNYNISISVEDGKGGRDTQTYNLGVVTNVIDSQPNRPPVFVSNPVVSGNLNNEYRYDADATDADNDNLTYSVINAPNGLVINQNTGVVTFTPTVSGEIEITLQVDDGKGGIATQVYTLLVLEEETDNYAPVIISEPILKASTSQNYVYDVNAIDPDEDNLTYSLVNAPQGMSIDNLTGEILWNTAGKTVGNYDISVKVTDNRGGVDTQEFVIALNNALLGTIEGVKWEDTNGNGIWDSANFEDFSVDVSSLILSGDTAIVDNALRLSLNSFYSSGNALLKNPFNLVRDSNQNLLFSTNFKFSISESSGLGDEDGEGADGIAFIISPTDTIGSAGGGIGYEGLNNTVVVELDTFNNGSQDQNNGNHIGINVNGSTTSLVQANIPTRFNNGEIWNVWIDYNGSSQLLEARVSQDSNRPTQATVSATVNIAEILGQNEFFVGFTSATGAGLGNHDILSWTFINNEPALEGITVYLDSNNNGTFDNNEPSQITDENGKYQFTGLEAGTYIVREIIPTDYKQTYPGGQPTDSLGDGFADVILDYFNSGAGTFNEPYGADNDGNGPVLVSVDIILGSDTLGALSLPTGSYVTVGFTDEIIIDKPGNDIFIPEIGFAGEQAEVYVSSNLEDFVLLGIGDGGTTSIFDLASINFNQPVRAIKIVGLDNNGLSPGFDVINVQGLPGSIASPDFYTVKLKAGETVSNINFGNQKIDQPIPNQAPVFTSTAPKTAQIGQLLTYRATATDANNDRLTYSLLNQPEGMAVDAETGSLIWQPKQNQIGNNRVVLRVSDGKGGIATQEFFLNTKGINTPPQIISSPNTVTLINNTYSYEVRATDFDNDTLTYSLINPPEGMTINANTGLIAYTPTNLGKQTVEIKVSDGFGGTNTQSYQLQVLATLDNNLPSITSTPKIIIGAGGLYQYDVEANDPENTAISYNLTVKPNGMTIDTNTGLITWQTQNTTNGDFQVTVTATDADGGIAYQNYYIRVTPNQAPIINSQPLELAQLGVTYKYDVIAKDADNDTLTYNLLQAPQGLTIDQFGRIRWQSASQNQGIYPVTIQVSDGRGGITTQTYNLTLSNDDITNPVVELGFNSNLINIGESVNFQVRATDNIEVKTLTLTANTTPLTLNPNSPNGQINTATFVGQKAGVYQIVATATDAAGNQDTETIEVRVLDPSDTEAPVVEINKTNLEATQGIIKSPTDIIATVTDDNLEFYRVEIAPIEAVDLSNIGENDPDYTLLTKGTQNVTNQQVANLDPRLLANGSYLIKITAFDFSGNGNVQGVILNVTGQNKPGDFSLEYTDLSIPLTGIPIEIIRRYNSLESASQGDFGYGWDLGLQDAKIVESSPDGRDLSEANSDLFGTSNTFSVGTRVTLNTPDGRRVGFTFNPVPVSASFLGAIYAPKFTPDAGVFDKLEVENTPLTIRSNGTVGAFLFSFLGYNPSQYKLTTKDGTVYNYDQNFGLIDVTDRNGNKLTFSDEGITSSTGAEIDFIRDAQGRITEIIDPDGKSIKYVYDSNGDLIEVIDRTNNTTELVYDDPNRQHFLTEIIDPLGRSATRTEYDENGQISKIIDANGNELNITFDNATNSQTVKDPFGKTITRVFDAQGNVIQEVDQLGGITLRTYDEDNNLLSETDPEGNITSYTYDSRGNKLTETDGEGNKKTFTYNQSNDILTETTALGFVTTYTYDNNGNLTKREDTESNVTEYKYDSLGLLTTVTDANGKISNFKYDNRGNLTELTDPTGAKTTFTYDSNGRVASVTDALGAITNYIYDAQGRLIEKADPEGSSCGCARGITKTEYNAAGEKVAEIDALGRRTEYRYNDRGLLIETILPDSTPDNLSDNPRTQNEYDALDRLTGFIDELGRKTIYVYDALGREIEVIYPDSTPDNLTNNPRTKKEYDKAGRKIAEIDELGNRTEYDYDKSDRLLTVTNALNQITSYNYDADGRRISMTDALGRITEYDYDELDRLLTTTYANNAVMTTTYDPLGRVIAETDLAGNTSNYEYDALGRLTAVIDALNQRTEYKYDLVGNLIEQKDANGNITKFEYDSLRRLKATILPAGQRNETIHDKIGNLIKVTDFNGAVTTYKYNERNWLTEKSFSDGTATETFTYTLTGELATVIDNRGMTNYVYDERDRLISRTEPDNRTISYTYDKASNILTLTVPSGITTYTYDGLNRLDTVKDADNGVTDYDYDAVGNLIKTVFPNGVIENQQYDLLNRLTYLENRNSTGIISSYTYTLDAMGNRVKVVENDGRTVEYNYDNLYRLTQEKITDTVAGNKTITYSFDAVGNRLEKVDSVAGKTTYNYDKNDRLLKEILGGNVTQYQYDDEGNLLAKVENGATTTNYEWNAKGELTAVEVTENGETGRIEFEYDHNGIRVAIDVDGEVTRFLIDNNQQQYAQVIEEYQTNGTVNTTYTHGWDLISQEDGVNRIYYQVDGLGSTRLMTGNNGSVIVEYDYDAYGNLTRKVGDADNNYLFAGEQFDDAVDGYYLRARYYDPNTGRFASVDPFEGYNNQPITLHDYLYAGVNPVNAIDPSGEVSLIEYAAVATLTITIINTQAAACEGRSFINATRALINTSIAVLALYLANLNPLVTTLALLEALESLLDKCFD</sequence>
<dbReference type="InterPro" id="IPR013783">
    <property type="entry name" value="Ig-like_fold"/>
</dbReference>
<reference evidence="6 7" key="1">
    <citation type="submission" date="2018-09" db="EMBL/GenBank/DDBJ databases">
        <title>Evolutionary history of phycoerythrin pigmentation in the water bloom-forming cyanobacterium Microcystis aeruginosa.</title>
        <authorList>
            <person name="Tanabe Y."/>
            <person name="Tanabe Y."/>
            <person name="Yamaguchi H."/>
        </authorList>
    </citation>
    <scope>NUCLEOTIDE SEQUENCE [LARGE SCALE GENOMIC DNA]</scope>
    <source>
        <strain evidence="6 7">NIES-2521</strain>
    </source>
</reference>
<proteinExistence type="predicted"/>
<dbReference type="InterPro" id="IPR013320">
    <property type="entry name" value="ConA-like_dom_sf"/>
</dbReference>
<dbReference type="InterPro" id="IPR002126">
    <property type="entry name" value="Cadherin-like_dom"/>
</dbReference>
<dbReference type="InterPro" id="IPR006530">
    <property type="entry name" value="YD"/>
</dbReference>
<dbReference type="InterPro" id="IPR003644">
    <property type="entry name" value="Calx_beta"/>
</dbReference>
<dbReference type="SUPFAM" id="SSF141072">
    <property type="entry name" value="CalX-like"/>
    <property type="match status" value="1"/>
</dbReference>
<gene>
    <name evidence="6" type="primary">wapA</name>
    <name evidence="6" type="ORF">MiTs_01501</name>
</gene>
<dbReference type="GO" id="GO:0030246">
    <property type="term" value="F:carbohydrate binding"/>
    <property type="evidence" value="ECO:0007669"/>
    <property type="project" value="InterPro"/>
</dbReference>
<dbReference type="PROSITE" id="PS50268">
    <property type="entry name" value="CADHERIN_2"/>
    <property type="match status" value="3"/>
</dbReference>
<protein>
    <submittedName>
        <fullName evidence="6">tRNA(Glu)-specific nuclease WapA</fullName>
    </submittedName>
</protein>
<name>A0A5A5RTQ8_MICAE</name>
<dbReference type="Gene3D" id="2.60.120.200">
    <property type="match status" value="1"/>
</dbReference>
<dbReference type="Gene3D" id="2.180.10.10">
    <property type="entry name" value="RHS repeat-associated core"/>
    <property type="match status" value="4"/>
</dbReference>
<dbReference type="InterPro" id="IPR022385">
    <property type="entry name" value="Rhs_assc_core"/>
</dbReference>
<dbReference type="SUPFAM" id="SSF69304">
    <property type="entry name" value="Tricorn protease N-terminal domain"/>
    <property type="match status" value="1"/>
</dbReference>
<keyword evidence="1" id="KW-0732">Signal</keyword>
<feature type="region of interest" description="Disordered" evidence="4">
    <location>
        <begin position="540"/>
        <end position="573"/>
    </location>
</feature>
<dbReference type="Pfam" id="PF05345">
    <property type="entry name" value="He_PIG"/>
    <property type="match status" value="6"/>
</dbReference>
<keyword evidence="3" id="KW-0106">Calcium</keyword>
<dbReference type="GO" id="GO:0005576">
    <property type="term" value="C:extracellular region"/>
    <property type="evidence" value="ECO:0007669"/>
    <property type="project" value="UniProtKB-SubCell"/>
</dbReference>
<dbReference type="Pfam" id="PF17963">
    <property type="entry name" value="Big_9"/>
    <property type="match status" value="5"/>
</dbReference>
<dbReference type="GO" id="GO:0016020">
    <property type="term" value="C:membrane"/>
    <property type="evidence" value="ECO:0007669"/>
    <property type="project" value="InterPro"/>
</dbReference>
<dbReference type="SUPFAM" id="SSF69322">
    <property type="entry name" value="Tricorn protease domain 2"/>
    <property type="match status" value="1"/>
</dbReference>
<dbReference type="InterPro" id="IPR015919">
    <property type="entry name" value="Cadherin-like_sf"/>
</dbReference>
<evidence type="ECO:0000259" key="5">
    <source>
        <dbReference type="PROSITE" id="PS50268"/>
    </source>
</evidence>
<dbReference type="InterPro" id="IPR050708">
    <property type="entry name" value="T6SS_VgrG/RHS"/>
</dbReference>